<dbReference type="EMBL" id="CP003458">
    <property type="protein sequence ID" value="AFI32199.1"/>
    <property type="molecule type" value="Genomic_DNA"/>
</dbReference>
<proteinExistence type="predicted"/>
<keyword evidence="2" id="KW-1133">Transmembrane helix</keyword>
<geneLocation type="plasmid" evidence="4">
    <name>unnamed32</name>
</geneLocation>
<reference evidence="3 4" key="1">
    <citation type="journal article" date="2012" name="J. Bacteriol.">
        <title>Complete Genome Sequence of Borrelia crocidurae.</title>
        <authorList>
            <person name="Elbir H."/>
            <person name="Gimenez G."/>
            <person name="Robert C."/>
            <person name="Bergstrom S."/>
            <person name="Cutler S."/>
            <person name="Raoult D."/>
            <person name="Drancourt M."/>
        </authorList>
    </citation>
    <scope>NUCLEOTIDE SEQUENCE [LARGE SCALE GENOMIC DNA]</scope>
    <source>
        <strain evidence="3 4">Achema</strain>
        <plasmid evidence="4">unnamed32</plasmid>
    </source>
</reference>
<dbReference type="Proteomes" id="UP000005212">
    <property type="component" value="Plasmid unnamed32"/>
</dbReference>
<keyword evidence="2" id="KW-0812">Transmembrane</keyword>
<evidence type="ECO:0000313" key="4">
    <source>
        <dbReference type="Proteomes" id="UP000005212"/>
    </source>
</evidence>
<name>I0FFE3_BORCA</name>
<dbReference type="AlphaFoldDB" id="I0FFE3"/>
<keyword evidence="2" id="KW-0472">Membrane</keyword>
<organism evidence="3 4">
    <name type="scientific">Borrelia crocidurae (strain Achema)</name>
    <dbReference type="NCBI Taxonomy" id="1155096"/>
    <lineage>
        <taxon>Bacteria</taxon>
        <taxon>Pseudomonadati</taxon>
        <taxon>Spirochaetota</taxon>
        <taxon>Spirochaetia</taxon>
        <taxon>Spirochaetales</taxon>
        <taxon>Borreliaceae</taxon>
        <taxon>Borrelia</taxon>
    </lineage>
</organism>
<feature type="compositionally biased region" description="Basic and acidic residues" evidence="1">
    <location>
        <begin position="8"/>
        <end position="20"/>
    </location>
</feature>
<dbReference type="HOGENOM" id="CLU_3115171_0_0_12"/>
<reference evidence="4" key="2">
    <citation type="submission" date="2012-03" db="EMBL/GenBank/DDBJ databases">
        <title>Complete genome sequence of Borrelia crocidurae.</title>
        <authorList>
            <person name="Elbir H."/>
            <person name="Gimenez G."/>
            <person name="Robert C."/>
            <person name="Raoult D."/>
            <person name="Drancourt M."/>
        </authorList>
    </citation>
    <scope>NUCLEOTIDE SEQUENCE [LARGE SCALE GENOMIC DNA]</scope>
    <source>
        <strain evidence="4">Achema</strain>
        <plasmid evidence="4">unnamed32</plasmid>
    </source>
</reference>
<dbReference type="KEGG" id="bcw:Q7M_1201"/>
<evidence type="ECO:0000256" key="2">
    <source>
        <dbReference type="SAM" id="Phobius"/>
    </source>
</evidence>
<evidence type="ECO:0000313" key="3">
    <source>
        <dbReference type="EMBL" id="AFI32199.1"/>
    </source>
</evidence>
<accession>I0FFE3</accession>
<gene>
    <name evidence="3" type="ordered locus">Q7M_1201</name>
</gene>
<protein>
    <submittedName>
        <fullName evidence="3">Uncharacterized protein</fullName>
    </submittedName>
</protein>
<sequence length="50" mass="5696">MKGGKIIGRREEGKTAEKVRRGEKKRVRRMVKGIMVMMVLVVNGIVIVEE</sequence>
<feature type="transmembrane region" description="Helical" evidence="2">
    <location>
        <begin position="30"/>
        <end position="48"/>
    </location>
</feature>
<evidence type="ECO:0000256" key="1">
    <source>
        <dbReference type="SAM" id="MobiDB-lite"/>
    </source>
</evidence>
<feature type="region of interest" description="Disordered" evidence="1">
    <location>
        <begin position="1"/>
        <end position="20"/>
    </location>
</feature>
<keyword evidence="3" id="KW-0614">Plasmid</keyword>